<evidence type="ECO:0000313" key="2">
    <source>
        <dbReference type="Proteomes" id="UP001597383"/>
    </source>
</evidence>
<gene>
    <name evidence="1" type="ORF">ACFSJF_04735</name>
</gene>
<accession>A0ABW4VWV5</accession>
<sequence length="79" mass="9503">MKYYGIVTDPEITEVELDVTEGYGWDDVIPEEDIQTLSNPLEDHRMFLFHWNEEKHDYLALTIRGLDENREVIYEEDLR</sequence>
<keyword evidence="2" id="KW-1185">Reference proteome</keyword>
<proteinExistence type="predicted"/>
<comment type="caution">
    <text evidence="1">The sequence shown here is derived from an EMBL/GenBank/DDBJ whole genome shotgun (WGS) entry which is preliminary data.</text>
</comment>
<reference evidence="2" key="1">
    <citation type="journal article" date="2019" name="Int. J. Syst. Evol. Microbiol.">
        <title>The Global Catalogue of Microorganisms (GCM) 10K type strain sequencing project: providing services to taxonomists for standard genome sequencing and annotation.</title>
        <authorList>
            <consortium name="The Broad Institute Genomics Platform"/>
            <consortium name="The Broad Institute Genome Sequencing Center for Infectious Disease"/>
            <person name="Wu L."/>
            <person name="Ma J."/>
        </authorList>
    </citation>
    <scope>NUCLEOTIDE SEQUENCE [LARGE SCALE GENOMIC DNA]</scope>
    <source>
        <strain evidence="2">R28</strain>
    </source>
</reference>
<dbReference type="EMBL" id="JBHUHQ010000009">
    <property type="protein sequence ID" value="MFD2043581.1"/>
    <property type="molecule type" value="Genomic_DNA"/>
</dbReference>
<dbReference type="RefSeq" id="WP_377555307.1">
    <property type="nucleotide sequence ID" value="NZ_JBHUHQ010000009.1"/>
</dbReference>
<protein>
    <submittedName>
        <fullName evidence="1">Uncharacterized protein</fullName>
    </submittedName>
</protein>
<evidence type="ECO:0000313" key="1">
    <source>
        <dbReference type="EMBL" id="MFD2043581.1"/>
    </source>
</evidence>
<name>A0ABW4VWV5_9BACI</name>
<dbReference type="Proteomes" id="UP001597383">
    <property type="component" value="Unassembled WGS sequence"/>
</dbReference>
<organism evidence="1 2">
    <name type="scientific">Ornithinibacillus salinisoli</name>
    <dbReference type="NCBI Taxonomy" id="1848459"/>
    <lineage>
        <taxon>Bacteria</taxon>
        <taxon>Bacillati</taxon>
        <taxon>Bacillota</taxon>
        <taxon>Bacilli</taxon>
        <taxon>Bacillales</taxon>
        <taxon>Bacillaceae</taxon>
        <taxon>Ornithinibacillus</taxon>
    </lineage>
</organism>